<feature type="transmembrane region" description="Helical" evidence="10">
    <location>
        <begin position="105"/>
        <end position="126"/>
    </location>
</feature>
<dbReference type="GO" id="GO:0030148">
    <property type="term" value="P:sphingolipid biosynthetic process"/>
    <property type="evidence" value="ECO:0007669"/>
    <property type="project" value="TreeGrafter"/>
</dbReference>
<accession>A0AAD4JX42</accession>
<gene>
    <name evidence="11" type="ORF">KR093_000221</name>
</gene>
<feature type="transmembrane region" description="Helical" evidence="10">
    <location>
        <begin position="227"/>
        <end position="249"/>
    </location>
</feature>
<comment type="catalytic activity">
    <reaction evidence="10">
        <text>a very-long-chain acyl-CoA + malonyl-CoA + H(+) = a very-long-chain 3-oxoacyl-CoA + CO2 + CoA</text>
        <dbReference type="Rhea" id="RHEA:32727"/>
        <dbReference type="ChEBI" id="CHEBI:15378"/>
        <dbReference type="ChEBI" id="CHEBI:16526"/>
        <dbReference type="ChEBI" id="CHEBI:57287"/>
        <dbReference type="ChEBI" id="CHEBI:57384"/>
        <dbReference type="ChEBI" id="CHEBI:90725"/>
        <dbReference type="ChEBI" id="CHEBI:90736"/>
        <dbReference type="EC" id="2.3.1.199"/>
    </reaction>
</comment>
<comment type="subcellular location">
    <subcellularLocation>
        <location evidence="1">Membrane</location>
        <topology evidence="1">Multi-pass membrane protein</topology>
    </subcellularLocation>
</comment>
<feature type="transmembrane region" description="Helical" evidence="10">
    <location>
        <begin position="22"/>
        <end position="41"/>
    </location>
</feature>
<evidence type="ECO:0000256" key="10">
    <source>
        <dbReference type="RuleBase" id="RU361115"/>
    </source>
</evidence>
<evidence type="ECO:0000256" key="7">
    <source>
        <dbReference type="ARBA" id="ARBA00023098"/>
    </source>
</evidence>
<dbReference type="PANTHER" id="PTHR11157">
    <property type="entry name" value="FATTY ACID ACYL TRANSFERASE-RELATED"/>
    <property type="match status" value="1"/>
</dbReference>
<keyword evidence="8 10" id="KW-0472">Membrane</keyword>
<dbReference type="GO" id="GO:0034626">
    <property type="term" value="P:fatty acid elongation, polyunsaturated fatty acid"/>
    <property type="evidence" value="ECO:0007669"/>
    <property type="project" value="TreeGrafter"/>
</dbReference>
<dbReference type="GO" id="GO:0042761">
    <property type="term" value="P:very long-chain fatty acid biosynthetic process"/>
    <property type="evidence" value="ECO:0007669"/>
    <property type="project" value="TreeGrafter"/>
</dbReference>
<comment type="similarity">
    <text evidence="10">Belongs to the ELO family.</text>
</comment>
<keyword evidence="12" id="KW-1185">Reference proteome</keyword>
<feature type="transmembrane region" description="Helical" evidence="10">
    <location>
        <begin position="138"/>
        <end position="155"/>
    </location>
</feature>
<feature type="transmembrane region" description="Helical" evidence="10">
    <location>
        <begin position="62"/>
        <end position="85"/>
    </location>
</feature>
<dbReference type="GO" id="GO:0005789">
    <property type="term" value="C:endoplasmic reticulum membrane"/>
    <property type="evidence" value="ECO:0007669"/>
    <property type="project" value="TreeGrafter"/>
</dbReference>
<evidence type="ECO:0000256" key="5">
    <source>
        <dbReference type="ARBA" id="ARBA00022832"/>
    </source>
</evidence>
<reference evidence="11" key="1">
    <citation type="journal article" date="2021" name="Mol. Ecol. Resour.">
        <title>Phylogenomic analyses of the genus Drosophila reveals genomic signals of climate adaptation.</title>
        <authorList>
            <person name="Li F."/>
            <person name="Rane R.V."/>
            <person name="Luria V."/>
            <person name="Xiong Z."/>
            <person name="Chen J."/>
            <person name="Li Z."/>
            <person name="Catullo R.A."/>
            <person name="Griffin P.C."/>
            <person name="Schiffer M."/>
            <person name="Pearce S."/>
            <person name="Lee S.F."/>
            <person name="McElroy K."/>
            <person name="Stocker A."/>
            <person name="Shirriffs J."/>
            <person name="Cockerell F."/>
            <person name="Coppin C."/>
            <person name="Sgro C.M."/>
            <person name="Karger A."/>
            <person name="Cain J.W."/>
            <person name="Weber J.A."/>
            <person name="Santpere G."/>
            <person name="Kirschner M.W."/>
            <person name="Hoffmann A.A."/>
            <person name="Oakeshott J.G."/>
            <person name="Zhang G."/>
        </authorList>
    </citation>
    <scope>NUCLEOTIDE SEQUENCE</scope>
    <source>
        <strain evidence="11">BGI-SZ-2011g</strain>
    </source>
</reference>
<comment type="caution">
    <text evidence="11">The sequence shown here is derived from an EMBL/GenBank/DDBJ whole genome shotgun (WGS) entry which is preliminary data.</text>
</comment>
<dbReference type="AlphaFoldDB" id="A0AAD4JX42"/>
<keyword evidence="9 10" id="KW-0275">Fatty acid biosynthesis</keyword>
<dbReference type="EMBL" id="JAJJHW010002585">
    <property type="protein sequence ID" value="KAH8369583.1"/>
    <property type="molecule type" value="Genomic_DNA"/>
</dbReference>
<evidence type="ECO:0000256" key="6">
    <source>
        <dbReference type="ARBA" id="ARBA00022989"/>
    </source>
</evidence>
<keyword evidence="7 10" id="KW-0443">Lipid metabolism</keyword>
<evidence type="ECO:0000313" key="11">
    <source>
        <dbReference type="EMBL" id="KAH8369583.1"/>
    </source>
</evidence>
<keyword evidence="6 10" id="KW-1133">Transmembrane helix</keyword>
<feature type="transmembrane region" description="Helical" evidence="10">
    <location>
        <begin position="161"/>
        <end position="181"/>
    </location>
</feature>
<dbReference type="InterPro" id="IPR002076">
    <property type="entry name" value="ELO_fam"/>
</dbReference>
<evidence type="ECO:0000256" key="3">
    <source>
        <dbReference type="ARBA" id="ARBA00022679"/>
    </source>
</evidence>
<dbReference type="GO" id="GO:0019367">
    <property type="term" value="P:fatty acid elongation, saturated fatty acid"/>
    <property type="evidence" value="ECO:0007669"/>
    <property type="project" value="TreeGrafter"/>
</dbReference>
<sequence length="262" mass="31305">LWFICVYLLLDPVITKLPFLNSAWPVTTLLLAYLVIVLKYGKVFMKDRQPFDIKNIIIRYNIFQVIYNFLIFCTTFYILFINGAYNLRCMPTLPVDHPTKTFERAITYIYFVNKIVDLLDTIFFVLRKSYKQITVLHVYHHILMVFVPYWVIRFYGAGGQFATMGLLNSFVHTVMYLYYLISVKYPELKGSLWWKKYITIIQLLQFLTLMLQSVYVLLFQPNCEFPKILQCMIVILAIVFVVMFSNFYIKTYIMHRPQQKQN</sequence>
<dbReference type="PANTHER" id="PTHR11157:SF116">
    <property type="entry name" value="ELONGATION OF VERY LONG CHAIN FATTY ACIDS PROTEIN-RELATED"/>
    <property type="match status" value="1"/>
</dbReference>
<feature type="non-terminal residue" evidence="11">
    <location>
        <position position="1"/>
    </location>
</feature>
<evidence type="ECO:0000256" key="2">
    <source>
        <dbReference type="ARBA" id="ARBA00022516"/>
    </source>
</evidence>
<evidence type="ECO:0000256" key="8">
    <source>
        <dbReference type="ARBA" id="ARBA00023136"/>
    </source>
</evidence>
<feature type="transmembrane region" description="Helical" evidence="10">
    <location>
        <begin position="193"/>
        <end position="215"/>
    </location>
</feature>
<evidence type="ECO:0000256" key="9">
    <source>
        <dbReference type="ARBA" id="ARBA00023160"/>
    </source>
</evidence>
<dbReference type="GO" id="GO:0034625">
    <property type="term" value="P:fatty acid elongation, monounsaturated fatty acid"/>
    <property type="evidence" value="ECO:0007669"/>
    <property type="project" value="TreeGrafter"/>
</dbReference>
<dbReference type="Proteomes" id="UP001200034">
    <property type="component" value="Unassembled WGS sequence"/>
</dbReference>
<keyword evidence="5 10" id="KW-0276">Fatty acid metabolism</keyword>
<dbReference type="Pfam" id="PF01151">
    <property type="entry name" value="ELO"/>
    <property type="match status" value="1"/>
</dbReference>
<keyword evidence="4 10" id="KW-0812">Transmembrane</keyword>
<evidence type="ECO:0000256" key="1">
    <source>
        <dbReference type="ARBA" id="ARBA00004141"/>
    </source>
</evidence>
<name>A0AAD4JX42_9MUSC</name>
<proteinExistence type="inferred from homology"/>
<dbReference type="EC" id="2.3.1.199" evidence="10"/>
<keyword evidence="2 10" id="KW-0444">Lipid biosynthesis</keyword>
<organism evidence="11 12">
    <name type="scientific">Drosophila rubida</name>
    <dbReference type="NCBI Taxonomy" id="30044"/>
    <lineage>
        <taxon>Eukaryota</taxon>
        <taxon>Metazoa</taxon>
        <taxon>Ecdysozoa</taxon>
        <taxon>Arthropoda</taxon>
        <taxon>Hexapoda</taxon>
        <taxon>Insecta</taxon>
        <taxon>Pterygota</taxon>
        <taxon>Neoptera</taxon>
        <taxon>Endopterygota</taxon>
        <taxon>Diptera</taxon>
        <taxon>Brachycera</taxon>
        <taxon>Muscomorpha</taxon>
        <taxon>Ephydroidea</taxon>
        <taxon>Drosophilidae</taxon>
        <taxon>Drosophila</taxon>
    </lineage>
</organism>
<evidence type="ECO:0000313" key="12">
    <source>
        <dbReference type="Proteomes" id="UP001200034"/>
    </source>
</evidence>
<protein>
    <recommendedName>
        <fullName evidence="10">Elongation of very long chain fatty acids protein</fullName>
        <ecNumber evidence="10">2.3.1.199</ecNumber>
    </recommendedName>
    <alternativeName>
        <fullName evidence="10">Very-long-chain 3-oxoacyl-CoA synthase</fullName>
    </alternativeName>
</protein>
<dbReference type="GO" id="GO:0009922">
    <property type="term" value="F:fatty acid elongase activity"/>
    <property type="evidence" value="ECO:0007669"/>
    <property type="project" value="UniProtKB-EC"/>
</dbReference>
<keyword evidence="3 10" id="KW-0808">Transferase</keyword>
<evidence type="ECO:0000256" key="4">
    <source>
        <dbReference type="ARBA" id="ARBA00022692"/>
    </source>
</evidence>